<keyword evidence="3" id="KW-1185">Reference proteome</keyword>
<evidence type="ECO:0000256" key="1">
    <source>
        <dbReference type="SAM" id="MobiDB-lite"/>
    </source>
</evidence>
<dbReference type="EMBL" id="SRQM01000046">
    <property type="protein sequence ID" value="KAG6121009.1"/>
    <property type="molecule type" value="Genomic_DNA"/>
</dbReference>
<organism evidence="2 3">
    <name type="scientific">Claviceps humidiphila</name>
    <dbReference type="NCBI Taxonomy" id="1294629"/>
    <lineage>
        <taxon>Eukaryota</taxon>
        <taxon>Fungi</taxon>
        <taxon>Dikarya</taxon>
        <taxon>Ascomycota</taxon>
        <taxon>Pezizomycotina</taxon>
        <taxon>Sordariomycetes</taxon>
        <taxon>Hypocreomycetidae</taxon>
        <taxon>Hypocreales</taxon>
        <taxon>Clavicipitaceae</taxon>
        <taxon>Claviceps</taxon>
    </lineage>
</organism>
<accession>A0A9P7Q5T5</accession>
<proteinExistence type="predicted"/>
<protein>
    <submittedName>
        <fullName evidence="2">Uncharacterized protein</fullName>
    </submittedName>
</protein>
<evidence type="ECO:0000313" key="3">
    <source>
        <dbReference type="Proteomes" id="UP000732380"/>
    </source>
</evidence>
<gene>
    <name evidence="2" type="ORF">E4U13_005604</name>
</gene>
<dbReference type="AlphaFoldDB" id="A0A9P7Q5T5"/>
<feature type="region of interest" description="Disordered" evidence="1">
    <location>
        <begin position="80"/>
        <end position="118"/>
    </location>
</feature>
<sequence length="141" mass="15334">MADRRGRTQNRPVRLIREDAIVVESGDLAIWEKMTERVVPVGDTASERVSSEMHHDLGAATSADTVKETDYYSLDDIQMQDLQKNNTSPRTGPCVNDAEANMPNGRFEPRIDSNGDAVEAPSLAAAVTDADLGSRKVSDSS</sequence>
<reference evidence="2 3" key="1">
    <citation type="journal article" date="2020" name="bioRxiv">
        <title>Whole genome comparisons of ergot fungi reveals the divergence and evolution of species within the genus Claviceps are the result of varying mechanisms driving genome evolution and host range expansion.</title>
        <authorList>
            <person name="Wyka S.A."/>
            <person name="Mondo S.J."/>
            <person name="Liu M."/>
            <person name="Dettman J."/>
            <person name="Nalam V."/>
            <person name="Broders K.D."/>
        </authorList>
    </citation>
    <scope>NUCLEOTIDE SEQUENCE [LARGE SCALE GENOMIC DNA]</scope>
    <source>
        <strain evidence="2 3">LM576</strain>
    </source>
</reference>
<feature type="region of interest" description="Disordered" evidence="1">
    <location>
        <begin position="42"/>
        <end position="65"/>
    </location>
</feature>
<dbReference type="Proteomes" id="UP000732380">
    <property type="component" value="Unassembled WGS sequence"/>
</dbReference>
<evidence type="ECO:0000313" key="2">
    <source>
        <dbReference type="EMBL" id="KAG6121009.1"/>
    </source>
</evidence>
<feature type="compositionally biased region" description="Polar residues" evidence="1">
    <location>
        <begin position="80"/>
        <end position="90"/>
    </location>
</feature>
<feature type="compositionally biased region" description="Basic and acidic residues" evidence="1">
    <location>
        <begin position="45"/>
        <end position="57"/>
    </location>
</feature>
<name>A0A9P7Q5T5_9HYPO</name>
<comment type="caution">
    <text evidence="2">The sequence shown here is derived from an EMBL/GenBank/DDBJ whole genome shotgun (WGS) entry which is preliminary data.</text>
</comment>